<keyword evidence="6" id="KW-0479">Metal-binding</keyword>
<evidence type="ECO:0000313" key="12">
    <source>
        <dbReference type="Proteomes" id="UP000276301"/>
    </source>
</evidence>
<evidence type="ECO:0000256" key="2">
    <source>
        <dbReference type="ARBA" id="ARBA00007342"/>
    </source>
</evidence>
<organism evidence="11 12">
    <name type="scientific">Anaerotruncus massiliensis</name>
    <name type="common">ex Liu et al. 2021</name>
    <dbReference type="NCBI Taxonomy" id="2321404"/>
    <lineage>
        <taxon>Bacteria</taxon>
        <taxon>Bacillati</taxon>
        <taxon>Bacillota</taxon>
        <taxon>Clostridia</taxon>
        <taxon>Eubacteriales</taxon>
        <taxon>Oscillospiraceae</taxon>
        <taxon>Anaerotruncus</taxon>
    </lineage>
</organism>
<comment type="catalytic activity">
    <reaction evidence="9 10">
        <text>propanoyl-CoA + phosphate = propanoyl phosphate + CoA</text>
        <dbReference type="Rhea" id="RHEA:28046"/>
        <dbReference type="ChEBI" id="CHEBI:43474"/>
        <dbReference type="ChEBI" id="CHEBI:57287"/>
        <dbReference type="ChEBI" id="CHEBI:57392"/>
        <dbReference type="ChEBI" id="CHEBI:58933"/>
        <dbReference type="EC" id="2.3.1.222"/>
    </reaction>
</comment>
<keyword evidence="8 10" id="KW-0012">Acyltransferase</keyword>
<name>A0A498CMP1_9FIRM</name>
<dbReference type="GO" id="GO:0046872">
    <property type="term" value="F:metal ion binding"/>
    <property type="evidence" value="ECO:0007669"/>
    <property type="project" value="UniProtKB-KW"/>
</dbReference>
<dbReference type="NCBIfam" id="NF011652">
    <property type="entry name" value="PRK15070.1"/>
    <property type="match status" value="1"/>
</dbReference>
<evidence type="ECO:0000256" key="10">
    <source>
        <dbReference type="PIRNR" id="PIRNR010130"/>
    </source>
</evidence>
<evidence type="ECO:0000256" key="6">
    <source>
        <dbReference type="ARBA" id="ARBA00022723"/>
    </source>
</evidence>
<evidence type="ECO:0000256" key="8">
    <source>
        <dbReference type="ARBA" id="ARBA00023315"/>
    </source>
</evidence>
<dbReference type="UniPathway" id="UPA00621"/>
<dbReference type="Pfam" id="PF06130">
    <property type="entry name" value="PTAC"/>
    <property type="match status" value="1"/>
</dbReference>
<dbReference type="AlphaFoldDB" id="A0A498CMP1"/>
<evidence type="ECO:0000313" key="11">
    <source>
        <dbReference type="EMBL" id="RLL12391.1"/>
    </source>
</evidence>
<comment type="pathway">
    <text evidence="10">Polyol metabolism; 1,2-propanediol degradation.</text>
</comment>
<keyword evidence="12" id="KW-1185">Reference proteome</keyword>
<dbReference type="GO" id="GO:0016747">
    <property type="term" value="F:acyltransferase activity, transferring groups other than amino-acyl groups"/>
    <property type="evidence" value="ECO:0007669"/>
    <property type="project" value="InterPro"/>
</dbReference>
<evidence type="ECO:0000256" key="9">
    <source>
        <dbReference type="ARBA" id="ARBA00047589"/>
    </source>
</evidence>
<reference evidence="11 12" key="1">
    <citation type="submission" date="2018-10" db="EMBL/GenBank/DDBJ databases">
        <title>Anaerotruncus faecis sp. nov., isolated from human feces.</title>
        <authorList>
            <person name="Wang Y.-J."/>
        </authorList>
    </citation>
    <scope>NUCLEOTIDE SEQUENCE [LARGE SCALE GENOMIC DNA]</scope>
    <source>
        <strain evidence="11 12">22A2-44</strain>
    </source>
</reference>
<evidence type="ECO:0000256" key="3">
    <source>
        <dbReference type="ARBA" id="ARBA00012206"/>
    </source>
</evidence>
<keyword evidence="5 10" id="KW-0808">Transferase</keyword>
<dbReference type="EC" id="2.3.1.222" evidence="3 10"/>
<comment type="function">
    <text evidence="10">Involved in 1,2-propanediol (1,2-PD) degradation by catalyzing the conversion of propanoyl-CoA to propanoyl-phosphate.</text>
</comment>
<keyword evidence="7" id="KW-0862">Zinc</keyword>
<proteinExistence type="inferred from homology"/>
<sequence length="218" mass="23801">MAVDEKLVELIVRQIVAQRQSGAPAGLPPIPVGVSARHIHLTREHMDILFGKGSELHNIKELMGGQFAAQEQVTILGPSLRPIEKVRVLGPLRKQTQIEISRTDTFVLKVRPPVRPSGEIRGSAGLTIVGPCGVVIVEEGCIIANRHIHMSPEDARLYGVRDGDLVECLAEGERRTMLYDVQIRVAPSFTLEMHIDTDDANAIGFTGKPQVTIVKRGG</sequence>
<comment type="caution">
    <text evidence="11">The sequence shown here is derived from an EMBL/GenBank/DDBJ whole genome shotgun (WGS) entry which is preliminary data.</text>
</comment>
<evidence type="ECO:0000256" key="4">
    <source>
        <dbReference type="ARBA" id="ARBA00020837"/>
    </source>
</evidence>
<protein>
    <recommendedName>
        <fullName evidence="4 10">Phosphate propanoyltransferase</fullName>
        <ecNumber evidence="3 10">2.3.1.222</ecNumber>
    </recommendedName>
</protein>
<dbReference type="PANTHER" id="PTHR39453:SF1">
    <property type="entry name" value="PHOSPHATE PROPANOYLTRANSFERASE"/>
    <property type="match status" value="1"/>
</dbReference>
<comment type="similarity">
    <text evidence="2 10">Belongs to the PduL family.</text>
</comment>
<evidence type="ECO:0000256" key="7">
    <source>
        <dbReference type="ARBA" id="ARBA00022833"/>
    </source>
</evidence>
<dbReference type="EMBL" id="RCHT01000006">
    <property type="protein sequence ID" value="RLL12391.1"/>
    <property type="molecule type" value="Genomic_DNA"/>
</dbReference>
<dbReference type="PIRSF" id="PIRSF010130">
    <property type="entry name" value="PduL"/>
    <property type="match status" value="1"/>
</dbReference>
<gene>
    <name evidence="11" type="primary">pduL</name>
    <name evidence="11" type="ORF">D4A47_05300</name>
</gene>
<evidence type="ECO:0000256" key="1">
    <source>
        <dbReference type="ARBA" id="ARBA00001947"/>
    </source>
</evidence>
<accession>A0A498CMP1</accession>
<dbReference type="Proteomes" id="UP000276301">
    <property type="component" value="Unassembled WGS sequence"/>
</dbReference>
<evidence type="ECO:0000256" key="5">
    <source>
        <dbReference type="ARBA" id="ARBA00022679"/>
    </source>
</evidence>
<dbReference type="PANTHER" id="PTHR39453">
    <property type="entry name" value="PHOSPHATE PROPANOYLTRANSFERASE"/>
    <property type="match status" value="1"/>
</dbReference>
<comment type="cofactor">
    <cofactor evidence="1">
        <name>Zn(2+)</name>
        <dbReference type="ChEBI" id="CHEBI:29105"/>
    </cofactor>
</comment>
<dbReference type="RefSeq" id="WP_121586474.1">
    <property type="nucleotide sequence ID" value="NZ_RCHT01000006.1"/>
</dbReference>
<dbReference type="GO" id="GO:0051144">
    <property type="term" value="P:1,2-propanediol catabolic process"/>
    <property type="evidence" value="ECO:0007669"/>
    <property type="project" value="UniProtKB-UniPathway"/>
</dbReference>
<dbReference type="InterPro" id="IPR008300">
    <property type="entry name" value="PTAC"/>
</dbReference>